<dbReference type="EMBL" id="JAPFFF010000005">
    <property type="protein sequence ID" value="KAK8889590.1"/>
    <property type="molecule type" value="Genomic_DNA"/>
</dbReference>
<evidence type="ECO:0000313" key="1">
    <source>
        <dbReference type="EMBL" id="KAK8889590.1"/>
    </source>
</evidence>
<reference evidence="1 2" key="1">
    <citation type="submission" date="2024-04" db="EMBL/GenBank/DDBJ databases">
        <title>Tritrichomonas musculus Genome.</title>
        <authorList>
            <person name="Alves-Ferreira E."/>
            <person name="Grigg M."/>
            <person name="Lorenzi H."/>
            <person name="Galac M."/>
        </authorList>
    </citation>
    <scope>NUCLEOTIDE SEQUENCE [LARGE SCALE GENOMIC DNA]</scope>
    <source>
        <strain evidence="1 2">EAF2021</strain>
    </source>
</reference>
<dbReference type="Proteomes" id="UP001470230">
    <property type="component" value="Unassembled WGS sequence"/>
</dbReference>
<protein>
    <submittedName>
        <fullName evidence="1">Uncharacterized protein</fullName>
    </submittedName>
</protein>
<comment type="caution">
    <text evidence="1">The sequence shown here is derived from an EMBL/GenBank/DDBJ whole genome shotgun (WGS) entry which is preliminary data.</text>
</comment>
<keyword evidence="2" id="KW-1185">Reference proteome</keyword>
<proteinExistence type="predicted"/>
<gene>
    <name evidence="1" type="ORF">M9Y10_034341</name>
</gene>
<name>A0ABR2KEN0_9EUKA</name>
<organism evidence="1 2">
    <name type="scientific">Tritrichomonas musculus</name>
    <dbReference type="NCBI Taxonomy" id="1915356"/>
    <lineage>
        <taxon>Eukaryota</taxon>
        <taxon>Metamonada</taxon>
        <taxon>Parabasalia</taxon>
        <taxon>Tritrichomonadida</taxon>
        <taxon>Tritrichomonadidae</taxon>
        <taxon>Tritrichomonas</taxon>
    </lineage>
</organism>
<sequence>MEIDTYIEKKKNIENILLEYLDCEEENRIDYYENFIFIIENDGALDDRCELTALLHLILEVSNNYKRSPHFFDRIEEILNYLSEIIEQTYSNNEIFNIFKSNKRILLFLFESGIVKINQTIANKMINKRNKNANYLTYFYPEIKDYLDDNTRSIVESEIHDFIQNEQEFEMFRKSGENHEKICELIRDDKVDEFVQYVNVYNISLSKTIDSFY</sequence>
<accession>A0ABR2KEN0</accession>
<evidence type="ECO:0000313" key="2">
    <source>
        <dbReference type="Proteomes" id="UP001470230"/>
    </source>
</evidence>